<dbReference type="InterPro" id="IPR003660">
    <property type="entry name" value="HAMP_dom"/>
</dbReference>
<evidence type="ECO:0000256" key="8">
    <source>
        <dbReference type="ARBA" id="ARBA00029447"/>
    </source>
</evidence>
<evidence type="ECO:0000256" key="4">
    <source>
        <dbReference type="ARBA" id="ARBA00022692"/>
    </source>
</evidence>
<dbReference type="Pfam" id="PF02743">
    <property type="entry name" value="dCache_1"/>
    <property type="match status" value="1"/>
</dbReference>
<dbReference type="SMART" id="SM00091">
    <property type="entry name" value="PAS"/>
    <property type="match status" value="1"/>
</dbReference>
<dbReference type="SMART" id="SM00283">
    <property type="entry name" value="MA"/>
    <property type="match status" value="1"/>
</dbReference>
<dbReference type="FunFam" id="1.10.287.950:FF:000001">
    <property type="entry name" value="Methyl-accepting chemotaxis sensory transducer"/>
    <property type="match status" value="1"/>
</dbReference>
<dbReference type="Gene3D" id="3.30.450.20">
    <property type="entry name" value="PAS domain"/>
    <property type="match status" value="2"/>
</dbReference>
<dbReference type="CDD" id="cd11386">
    <property type="entry name" value="MCP_signal"/>
    <property type="match status" value="1"/>
</dbReference>
<evidence type="ECO:0000259" key="14">
    <source>
        <dbReference type="PROSITE" id="PS50885"/>
    </source>
</evidence>
<dbReference type="RefSeq" id="WP_005989516.1">
    <property type="nucleotide sequence ID" value="NZ_AOSV01000039.1"/>
</dbReference>
<dbReference type="Pfam" id="PF00015">
    <property type="entry name" value="MCPsignal"/>
    <property type="match status" value="1"/>
</dbReference>
<evidence type="ECO:0000313" key="16">
    <source>
        <dbReference type="Proteomes" id="UP000011922"/>
    </source>
</evidence>
<keyword evidence="2" id="KW-1003">Cell membrane</keyword>
<dbReference type="PANTHER" id="PTHR32089">
    <property type="entry name" value="METHYL-ACCEPTING CHEMOTAXIS PROTEIN MCPB"/>
    <property type="match status" value="1"/>
</dbReference>
<keyword evidence="6 11" id="KW-0472">Membrane</keyword>
<dbReference type="PROSITE" id="PS50111">
    <property type="entry name" value="CHEMOTAXIS_TRANSDUC_2"/>
    <property type="match status" value="1"/>
</dbReference>
<organism evidence="15 16">
    <name type="scientific">Desulfocurvibacter africanus PCS</name>
    <dbReference type="NCBI Taxonomy" id="1262666"/>
    <lineage>
        <taxon>Bacteria</taxon>
        <taxon>Pseudomonadati</taxon>
        <taxon>Thermodesulfobacteriota</taxon>
        <taxon>Desulfovibrionia</taxon>
        <taxon>Desulfovibrionales</taxon>
        <taxon>Desulfovibrionaceae</taxon>
        <taxon>Desulfocurvibacter</taxon>
    </lineage>
</organism>
<dbReference type="InterPro" id="IPR000700">
    <property type="entry name" value="PAS-assoc_C"/>
</dbReference>
<dbReference type="Gene3D" id="1.10.287.950">
    <property type="entry name" value="Methyl-accepting chemotaxis protein"/>
    <property type="match status" value="1"/>
</dbReference>
<keyword evidence="5 11" id="KW-1133">Transmembrane helix</keyword>
<dbReference type="SUPFAM" id="SSF58104">
    <property type="entry name" value="Methyl-accepting chemotaxis protein (MCP) signaling domain"/>
    <property type="match status" value="1"/>
</dbReference>
<evidence type="ECO:0000313" key="15">
    <source>
        <dbReference type="EMBL" id="EMG35766.1"/>
    </source>
</evidence>
<keyword evidence="7 9" id="KW-0807">Transducer</keyword>
<evidence type="ECO:0000256" key="2">
    <source>
        <dbReference type="ARBA" id="ARBA00022475"/>
    </source>
</evidence>
<dbReference type="Pfam" id="PF08448">
    <property type="entry name" value="PAS_4"/>
    <property type="match status" value="1"/>
</dbReference>
<proteinExistence type="inferred from homology"/>
<keyword evidence="4 11" id="KW-0812">Transmembrane</keyword>
<reference evidence="15 16" key="1">
    <citation type="journal article" date="2013" name="Genome Announc.">
        <title>Draft Genome Sequence for Desulfovibrio africanus Strain PCS.</title>
        <authorList>
            <person name="Brown S.D."/>
            <person name="Utturkar S.M."/>
            <person name="Arkin A.P."/>
            <person name="Deutschbauer A.M."/>
            <person name="Elias D.A."/>
            <person name="Hazen T.C."/>
            <person name="Chakraborty R."/>
        </authorList>
    </citation>
    <scope>NUCLEOTIDE SEQUENCE [LARGE SCALE GENOMIC DNA]</scope>
    <source>
        <strain evidence="15 16">PCS</strain>
    </source>
</reference>
<comment type="subcellular location">
    <subcellularLocation>
        <location evidence="1">Cell membrane</location>
        <topology evidence="1">Multi-pass membrane protein</topology>
    </subcellularLocation>
</comment>
<dbReference type="SMART" id="SM00304">
    <property type="entry name" value="HAMP"/>
    <property type="match status" value="1"/>
</dbReference>
<dbReference type="CDD" id="cd12912">
    <property type="entry name" value="PDC2_MCP_like"/>
    <property type="match status" value="1"/>
</dbReference>
<feature type="transmembrane region" description="Helical" evidence="11">
    <location>
        <begin position="284"/>
        <end position="305"/>
    </location>
</feature>
<dbReference type="EMBL" id="AOSV01000039">
    <property type="protein sequence ID" value="EMG35766.1"/>
    <property type="molecule type" value="Genomic_DNA"/>
</dbReference>
<dbReference type="InterPro" id="IPR004089">
    <property type="entry name" value="MCPsignal_dom"/>
</dbReference>
<feature type="domain" description="Methyl-accepting transducer" evidence="12">
    <location>
        <begin position="497"/>
        <end position="733"/>
    </location>
</feature>
<comment type="similarity">
    <text evidence="8">Belongs to the methyl-accepting chemotaxis (MCP) protein family.</text>
</comment>
<evidence type="ECO:0000256" key="10">
    <source>
        <dbReference type="SAM" id="Coils"/>
    </source>
</evidence>
<keyword evidence="10" id="KW-0175">Coiled coil</keyword>
<protein>
    <submittedName>
        <fullName evidence="15">Methyl-accepting chemotaxis sensory transducer with Cache sensor/Pas/Pac sensor</fullName>
    </submittedName>
</protein>
<keyword evidence="3" id="KW-0145">Chemotaxis</keyword>
<feature type="domain" description="HAMP" evidence="14">
    <location>
        <begin position="307"/>
        <end position="359"/>
    </location>
</feature>
<dbReference type="Proteomes" id="UP000011922">
    <property type="component" value="Unassembled WGS sequence"/>
</dbReference>
<comment type="caution">
    <text evidence="15">The sequence shown here is derived from an EMBL/GenBank/DDBJ whole genome shotgun (WGS) entry which is preliminary data.</text>
</comment>
<accession>M5PZD5</accession>
<gene>
    <name evidence="15" type="ORF">PCS_03459</name>
</gene>
<dbReference type="NCBIfam" id="TIGR00229">
    <property type="entry name" value="sensory_box"/>
    <property type="match status" value="1"/>
</dbReference>
<evidence type="ECO:0000256" key="3">
    <source>
        <dbReference type="ARBA" id="ARBA00022500"/>
    </source>
</evidence>
<dbReference type="InterPro" id="IPR013656">
    <property type="entry name" value="PAS_4"/>
</dbReference>
<dbReference type="PROSITE" id="PS50113">
    <property type="entry name" value="PAC"/>
    <property type="match status" value="1"/>
</dbReference>
<feature type="domain" description="PAC" evidence="13">
    <location>
        <begin position="429"/>
        <end position="482"/>
    </location>
</feature>
<dbReference type="InterPro" id="IPR033479">
    <property type="entry name" value="dCache_1"/>
</dbReference>
<dbReference type="GO" id="GO:0005886">
    <property type="term" value="C:plasma membrane"/>
    <property type="evidence" value="ECO:0007669"/>
    <property type="project" value="UniProtKB-SubCell"/>
</dbReference>
<dbReference type="GO" id="GO:0007165">
    <property type="term" value="P:signal transduction"/>
    <property type="evidence" value="ECO:0007669"/>
    <property type="project" value="UniProtKB-KW"/>
</dbReference>
<evidence type="ECO:0000259" key="13">
    <source>
        <dbReference type="PROSITE" id="PS50113"/>
    </source>
</evidence>
<dbReference type="PANTHER" id="PTHR32089:SF112">
    <property type="entry name" value="LYSOZYME-LIKE PROTEIN-RELATED"/>
    <property type="match status" value="1"/>
</dbReference>
<name>M5PZD5_DESAF</name>
<sequence length="769" mass="82947">MKIRSITVEFCLVSSIVVLVCIAAMVFYINASTYRIITEIQHNEMQQMNGMASSALDDYISRFDSLSSSLAQSQTIINSAYSASDDGQDLVHQQFELHPELVFLYIYGPDGNVALGQSRGGEYAPDAELLSAYRGQLKQKGVERFISGRPFHDKATGAMAMAVARPLHDFIDGRLVGGLVLGVDFSRFVQSYIADLHIGGKGYAYMLDASGTIIAHPNEKVLFTQSAVFDQLKAAESEGKNAFEYFYKGDDKVQLFARNATTGWYINITALQDELSAPARRQQATLAAIGALAIVLLAGGLVFGLRKIITTPIESLKSYAGKLARSDFNATLEGRFRHEMAELAEDLRDTSSQLKRKFGFAKGVLEGITFPCFVIDHRRQVTFVNADFLALFGRPGKPEDWLGKAPGELWHGDASNETQAWQAFTEDRPLREEALIRLPGGVEVSVNISATPIYDLDGVKIGVICLCYDLTAMRQAEASITSQNTAIADAAGRADEISQRLSSAAEQLSAQVETSRRGAEIQSERVAETATAVEQMNATVLDVARNAASASRKAGLANEKAGQGAEVVARTMEVMERIMAQTEELQRNMAVLGEQAQGIGQVMTVIEDIADQTNLLALNAAIEAARAGEAGRGFAVVADEVRKLAEKTMDATREVGGVIAAIQQGARQAVESTRKAEETVRLGADMAERSGQSLHEIMEVIGGTASEVAGIATAAEEQSATSEQISRATSEVNRISSETAQAMNDSANAVDELVALAQGLRRLIRDMGA</sequence>
<evidence type="ECO:0000256" key="11">
    <source>
        <dbReference type="SAM" id="Phobius"/>
    </source>
</evidence>
<evidence type="ECO:0000256" key="6">
    <source>
        <dbReference type="ARBA" id="ARBA00023136"/>
    </source>
</evidence>
<evidence type="ECO:0000259" key="12">
    <source>
        <dbReference type="PROSITE" id="PS50111"/>
    </source>
</evidence>
<dbReference type="InterPro" id="IPR000014">
    <property type="entry name" value="PAS"/>
</dbReference>
<evidence type="ECO:0000256" key="9">
    <source>
        <dbReference type="PROSITE-ProRule" id="PRU00284"/>
    </source>
</evidence>
<dbReference type="GO" id="GO:0006935">
    <property type="term" value="P:chemotaxis"/>
    <property type="evidence" value="ECO:0007669"/>
    <property type="project" value="UniProtKB-KW"/>
</dbReference>
<dbReference type="SUPFAM" id="SSF55785">
    <property type="entry name" value="PYP-like sensor domain (PAS domain)"/>
    <property type="match status" value="1"/>
</dbReference>
<evidence type="ECO:0000256" key="1">
    <source>
        <dbReference type="ARBA" id="ARBA00004651"/>
    </source>
</evidence>
<dbReference type="PATRIC" id="fig|1262666.3.peg.3521"/>
<dbReference type="OrthoDB" id="9816383at2"/>
<evidence type="ECO:0000256" key="5">
    <source>
        <dbReference type="ARBA" id="ARBA00022989"/>
    </source>
</evidence>
<dbReference type="InterPro" id="IPR035965">
    <property type="entry name" value="PAS-like_dom_sf"/>
</dbReference>
<dbReference type="CDD" id="cd18773">
    <property type="entry name" value="PDC1_HK_sensor"/>
    <property type="match status" value="1"/>
</dbReference>
<evidence type="ECO:0000256" key="7">
    <source>
        <dbReference type="ARBA" id="ARBA00023224"/>
    </source>
</evidence>
<feature type="coiled-coil region" evidence="10">
    <location>
        <begin position="568"/>
        <end position="595"/>
    </location>
</feature>
<feature type="transmembrane region" description="Helical" evidence="11">
    <location>
        <begin position="6"/>
        <end position="29"/>
    </location>
</feature>
<dbReference type="AlphaFoldDB" id="M5PZD5"/>
<dbReference type="PROSITE" id="PS50885">
    <property type="entry name" value="HAMP"/>
    <property type="match status" value="1"/>
</dbReference>
<dbReference type="CDD" id="cd00130">
    <property type="entry name" value="PAS"/>
    <property type="match status" value="1"/>
</dbReference>
<dbReference type="Gene3D" id="6.10.340.10">
    <property type="match status" value="1"/>
</dbReference>